<organism evidence="2 3">
    <name type="scientific">Aerococcus urinaeequi</name>
    <dbReference type="NCBI Taxonomy" id="51665"/>
    <lineage>
        <taxon>Bacteria</taxon>
        <taxon>Bacillati</taxon>
        <taxon>Bacillota</taxon>
        <taxon>Bacilli</taxon>
        <taxon>Lactobacillales</taxon>
        <taxon>Aerococcaceae</taxon>
        <taxon>Aerococcus</taxon>
    </lineage>
</organism>
<evidence type="ECO:0000259" key="1">
    <source>
        <dbReference type="Pfam" id="PF25164"/>
    </source>
</evidence>
<gene>
    <name evidence="2" type="ORF">OZ415_06595</name>
</gene>
<reference evidence="2" key="1">
    <citation type="submission" date="2022-12" db="EMBL/GenBank/DDBJ databases">
        <title>Whole genome sequence analysis of a duck derived balloon bacteium Aerococcus urinaeequi henan2020.</title>
        <authorList>
            <person name="Zhang H."/>
            <person name="Qiao H.X."/>
            <person name="Bian C.Z."/>
            <person name="Shu J.C."/>
        </authorList>
    </citation>
    <scope>NUCLEOTIDE SEQUENCE</scope>
    <source>
        <strain evidence="2">2020-HN-1</strain>
    </source>
</reference>
<dbReference type="Proteomes" id="UP001164714">
    <property type="component" value="Chromosome"/>
</dbReference>
<dbReference type="RefSeq" id="WP_269104552.1">
    <property type="nucleotide sequence ID" value="NZ_CP114063.1"/>
</dbReference>
<proteinExistence type="predicted"/>
<evidence type="ECO:0000313" key="3">
    <source>
        <dbReference type="Proteomes" id="UP001164714"/>
    </source>
</evidence>
<dbReference type="InterPro" id="IPR057253">
    <property type="entry name" value="CoiA-like_N"/>
</dbReference>
<sequence length="518" mass="61332">MDTAISLHEVGRQKEVFAKDFNKRRKYARGTFICPECGEDVVLRMSEKQKSYFAHYMHNESYKECDLRVDGNSNLTIYERLGIPLYLTTSKMHGYELNIGLKSISHDQLTISERENAYFEVFFGKDSKRINVNRFNFEPRELNLFKINQYPVNEKPFVIQYRNLPSSIDKWANFIDPVLEAGILFSVNSNIGKSIRHGDTIYSDEEYLWLSPRKLWKNNILEENTEFIDEIVLNNESHYIYKVVFIKNEKDYSKFFQLAHVLYEKLKVVLLESKNKIHFIWPPSIKTEEGYIVSAKGRVHNVVHGVDEKPTIYTYRDNGYREPEKLKLIHYKNFNYLNYNLSENETQLNMDRKITSTGINISFKYQEYIGRDIQVIDNKKGVELSQEYQTNDLGIELITNVKLNSLLIDSHKNMKAERYNDTLVNLREINLGDTLYLFNNDNIVTKISISNKERFINLSINEIKYLSQMPQKKVTLTKKNREKIYNLISKDHNFKYIFRTILKTNKIPYRIHQLLKEI</sequence>
<dbReference type="AlphaFoldDB" id="A0AA47G7U8"/>
<accession>A0AA47G7U8</accession>
<protein>
    <recommendedName>
        <fullName evidence="1">Competence protein CoiA-like N-terminal domain-containing protein</fullName>
    </recommendedName>
</protein>
<feature type="domain" description="Competence protein CoiA-like N-terminal" evidence="1">
    <location>
        <begin position="28"/>
        <end position="59"/>
    </location>
</feature>
<dbReference type="EMBL" id="CP114063">
    <property type="protein sequence ID" value="WAT23928.1"/>
    <property type="molecule type" value="Genomic_DNA"/>
</dbReference>
<dbReference type="Pfam" id="PF25164">
    <property type="entry name" value="CoiA_N"/>
    <property type="match status" value="1"/>
</dbReference>
<evidence type="ECO:0000313" key="2">
    <source>
        <dbReference type="EMBL" id="WAT23928.1"/>
    </source>
</evidence>
<name>A0AA47G7U8_9LACT</name>